<evidence type="ECO:0000259" key="12">
    <source>
        <dbReference type="PROSITE" id="PS50111"/>
    </source>
</evidence>
<keyword evidence="7 11" id="KW-0472">Membrane</keyword>
<name>A0A9D9EM98_9SPIR</name>
<evidence type="ECO:0000313" key="16">
    <source>
        <dbReference type="Proteomes" id="UP000823616"/>
    </source>
</evidence>
<evidence type="ECO:0000256" key="1">
    <source>
        <dbReference type="ARBA" id="ARBA00004429"/>
    </source>
</evidence>
<evidence type="ECO:0000256" key="10">
    <source>
        <dbReference type="PROSITE-ProRule" id="PRU00284"/>
    </source>
</evidence>
<evidence type="ECO:0000256" key="4">
    <source>
        <dbReference type="ARBA" id="ARBA00022519"/>
    </source>
</evidence>
<gene>
    <name evidence="15" type="ORF">IAA96_03400</name>
</gene>
<evidence type="ECO:0000259" key="14">
    <source>
        <dbReference type="PROSITE" id="PS50885"/>
    </source>
</evidence>
<dbReference type="InterPro" id="IPR003660">
    <property type="entry name" value="HAMP_dom"/>
</dbReference>
<evidence type="ECO:0000256" key="7">
    <source>
        <dbReference type="ARBA" id="ARBA00023136"/>
    </source>
</evidence>
<feature type="transmembrane region" description="Helical" evidence="11">
    <location>
        <begin position="20"/>
        <end position="41"/>
    </location>
</feature>
<evidence type="ECO:0000256" key="9">
    <source>
        <dbReference type="ARBA" id="ARBA00029447"/>
    </source>
</evidence>
<dbReference type="GO" id="GO:0007165">
    <property type="term" value="P:signal transduction"/>
    <property type="evidence" value="ECO:0007669"/>
    <property type="project" value="UniProtKB-KW"/>
</dbReference>
<comment type="caution">
    <text evidence="15">The sequence shown here is derived from an EMBL/GenBank/DDBJ whole genome shotgun (WGS) entry which is preliminary data.</text>
</comment>
<feature type="domain" description="Methyl-accepting transducer" evidence="12">
    <location>
        <begin position="409"/>
        <end position="631"/>
    </location>
</feature>
<dbReference type="SMART" id="SM00283">
    <property type="entry name" value="MA"/>
    <property type="match status" value="1"/>
</dbReference>
<dbReference type="Gene3D" id="6.10.340.10">
    <property type="match status" value="1"/>
</dbReference>
<dbReference type="InterPro" id="IPR033479">
    <property type="entry name" value="dCache_1"/>
</dbReference>
<dbReference type="Proteomes" id="UP000823616">
    <property type="component" value="Unassembled WGS sequence"/>
</dbReference>
<evidence type="ECO:0000259" key="13">
    <source>
        <dbReference type="PROSITE" id="PS50192"/>
    </source>
</evidence>
<dbReference type="GO" id="GO:0005886">
    <property type="term" value="C:plasma membrane"/>
    <property type="evidence" value="ECO:0007669"/>
    <property type="project" value="UniProtKB-SubCell"/>
</dbReference>
<dbReference type="PROSITE" id="PS50885">
    <property type="entry name" value="HAMP"/>
    <property type="match status" value="1"/>
</dbReference>
<reference evidence="15" key="2">
    <citation type="journal article" date="2021" name="PeerJ">
        <title>Extensive microbial diversity within the chicken gut microbiome revealed by metagenomics and culture.</title>
        <authorList>
            <person name="Gilroy R."/>
            <person name="Ravi A."/>
            <person name="Getino M."/>
            <person name="Pursley I."/>
            <person name="Horton D.L."/>
            <person name="Alikhan N.F."/>
            <person name="Baker D."/>
            <person name="Gharbi K."/>
            <person name="Hall N."/>
            <person name="Watson M."/>
            <person name="Adriaenssens E.M."/>
            <person name="Foster-Nyarko E."/>
            <person name="Jarju S."/>
            <person name="Secka A."/>
            <person name="Antonio M."/>
            <person name="Oren A."/>
            <person name="Chaudhuri R.R."/>
            <person name="La Ragione R."/>
            <person name="Hildebrand F."/>
            <person name="Pallen M.J."/>
        </authorList>
    </citation>
    <scope>NUCLEOTIDE SEQUENCE</scope>
    <source>
        <strain evidence="15">B3-4054</strain>
    </source>
</reference>
<dbReference type="InterPro" id="IPR000727">
    <property type="entry name" value="T_SNARE_dom"/>
</dbReference>
<evidence type="ECO:0000256" key="6">
    <source>
        <dbReference type="ARBA" id="ARBA00022989"/>
    </source>
</evidence>
<dbReference type="EMBL" id="JADIMS010000055">
    <property type="protein sequence ID" value="MBO8450133.1"/>
    <property type="molecule type" value="Genomic_DNA"/>
</dbReference>
<dbReference type="SMART" id="SM00304">
    <property type="entry name" value="HAMP"/>
    <property type="match status" value="1"/>
</dbReference>
<feature type="transmembrane region" description="Helical" evidence="11">
    <location>
        <begin position="286"/>
        <end position="307"/>
    </location>
</feature>
<reference evidence="15" key="1">
    <citation type="submission" date="2020-10" db="EMBL/GenBank/DDBJ databases">
        <authorList>
            <person name="Gilroy R."/>
        </authorList>
    </citation>
    <scope>NUCLEOTIDE SEQUENCE</scope>
    <source>
        <strain evidence="15">B3-4054</strain>
    </source>
</reference>
<evidence type="ECO:0000256" key="11">
    <source>
        <dbReference type="SAM" id="Phobius"/>
    </source>
</evidence>
<dbReference type="Gene3D" id="3.30.450.20">
    <property type="entry name" value="PAS domain"/>
    <property type="match status" value="2"/>
</dbReference>
<keyword evidence="3" id="KW-0145">Chemotaxis</keyword>
<feature type="domain" description="T-SNARE coiled-coil homology" evidence="13">
    <location>
        <begin position="400"/>
        <end position="462"/>
    </location>
</feature>
<keyword evidence="2" id="KW-1003">Cell membrane</keyword>
<feature type="domain" description="HAMP" evidence="14">
    <location>
        <begin position="308"/>
        <end position="362"/>
    </location>
</feature>
<evidence type="ECO:0000313" key="15">
    <source>
        <dbReference type="EMBL" id="MBO8450133.1"/>
    </source>
</evidence>
<dbReference type="InterPro" id="IPR004089">
    <property type="entry name" value="MCPsignal_dom"/>
</dbReference>
<dbReference type="AlphaFoldDB" id="A0A9D9EM98"/>
<dbReference type="GO" id="GO:0006935">
    <property type="term" value="P:chemotaxis"/>
    <property type="evidence" value="ECO:0007669"/>
    <property type="project" value="UniProtKB-KW"/>
</dbReference>
<organism evidence="15 16">
    <name type="scientific">Candidatus Avitreponema avistercoris</name>
    <dbReference type="NCBI Taxonomy" id="2840705"/>
    <lineage>
        <taxon>Bacteria</taxon>
        <taxon>Pseudomonadati</taxon>
        <taxon>Spirochaetota</taxon>
        <taxon>Spirochaetia</taxon>
        <taxon>Spirochaetales</taxon>
        <taxon>Candidatus Avitreponema</taxon>
    </lineage>
</organism>
<keyword evidence="8 10" id="KW-0807">Transducer</keyword>
<dbReference type="Pfam" id="PF02743">
    <property type="entry name" value="dCache_1"/>
    <property type="match status" value="1"/>
</dbReference>
<evidence type="ECO:0000256" key="3">
    <source>
        <dbReference type="ARBA" id="ARBA00022500"/>
    </source>
</evidence>
<dbReference type="PROSITE" id="PS50111">
    <property type="entry name" value="CHEMOTAXIS_TRANSDUC_2"/>
    <property type="match status" value="1"/>
</dbReference>
<evidence type="ECO:0000256" key="8">
    <source>
        <dbReference type="ARBA" id="ARBA00023224"/>
    </source>
</evidence>
<dbReference type="PROSITE" id="PS50192">
    <property type="entry name" value="T_SNARE"/>
    <property type="match status" value="1"/>
</dbReference>
<evidence type="ECO:0000256" key="5">
    <source>
        <dbReference type="ARBA" id="ARBA00022692"/>
    </source>
</evidence>
<keyword evidence="6 11" id="KW-1133">Transmembrane helix</keyword>
<protein>
    <submittedName>
        <fullName evidence="15">Methyl-accepting chemotaxis protein</fullName>
    </submittedName>
</protein>
<dbReference type="Pfam" id="PF00672">
    <property type="entry name" value="HAMP"/>
    <property type="match status" value="1"/>
</dbReference>
<dbReference type="PANTHER" id="PTHR32089:SF112">
    <property type="entry name" value="LYSOZYME-LIKE PROTEIN-RELATED"/>
    <property type="match status" value="1"/>
</dbReference>
<proteinExistence type="inferred from homology"/>
<dbReference type="SUPFAM" id="SSF58104">
    <property type="entry name" value="Methyl-accepting chemotaxis protein (MCP) signaling domain"/>
    <property type="match status" value="1"/>
</dbReference>
<dbReference type="Pfam" id="PF00015">
    <property type="entry name" value="MCPsignal"/>
    <property type="match status" value="1"/>
</dbReference>
<keyword evidence="4" id="KW-0997">Cell inner membrane</keyword>
<dbReference type="CDD" id="cd12912">
    <property type="entry name" value="PDC2_MCP_like"/>
    <property type="match status" value="1"/>
</dbReference>
<sequence>MDTVVPEKTKTVNTGRRLGLAIAVIIFTAMGVLIITATGAVRNSVENSYQELAGIIVKERANEITNWLDIYLNDLKVYTESDTVKSGDAQAVIGWLHAHPDLRNPDYDYIFFCGPDGTTYRDTGLVGAPGAICDRDYFRAVFNEGKETFIGNMILSKTSNQYVVPVTRAAKDADGNIFGMFVGMLGVRLLQTEIQSTSVGGQGFFMLTDRDGTIIAHKDEAMLLRNTQDFPDLNTLTRLAGGGFSRMNIDGEDLHAFAAPVHNADWSAVLLVPDGQIRQPVVRARMIIVGFAIAIEILIYLFFVLAVNSILRRLNKITVLIDGLSTGDADLTVQLPVKVRDETGALIASVNRFIAKFRAIIRSVKESQDNLELVGRAIASEVKSTMDTAGEMTGSTEQVNAQVRQQSKSLESSSAAITEISSNIASLNRMIEKQADSVSQASSAVEEMIGNIKSVDASVVKMSQEFSGLQADTETGIGKTRSVNTLVQQIAQQSSSMLEANRTIQNIAGQTNLLAMNAAIEAAHAGDAGKGFSVVADEIRKLAESSAAEAKKIGRELDSIQKGITQIVQESEQSEAAAHSVSGRISSTGELVAQIRQAMAEQNTGSRQILDALRVMNDSTEEVRGSADEMTKGGEEILRESGALQESMGGIESAVEKMNGGTGSINATASRLKETAETLAESIGNIGRQIGLFKV</sequence>
<dbReference type="PANTHER" id="PTHR32089">
    <property type="entry name" value="METHYL-ACCEPTING CHEMOTAXIS PROTEIN MCPB"/>
    <property type="match status" value="1"/>
</dbReference>
<accession>A0A9D9EM98</accession>
<comment type="similarity">
    <text evidence="9">Belongs to the methyl-accepting chemotaxis (MCP) protein family.</text>
</comment>
<comment type="subcellular location">
    <subcellularLocation>
        <location evidence="1">Cell inner membrane</location>
        <topology evidence="1">Multi-pass membrane protein</topology>
    </subcellularLocation>
</comment>
<dbReference type="Gene3D" id="1.10.287.950">
    <property type="entry name" value="Methyl-accepting chemotaxis protein"/>
    <property type="match status" value="1"/>
</dbReference>
<evidence type="ECO:0000256" key="2">
    <source>
        <dbReference type="ARBA" id="ARBA00022475"/>
    </source>
</evidence>
<keyword evidence="5 11" id="KW-0812">Transmembrane</keyword>
<dbReference type="CDD" id="cd12914">
    <property type="entry name" value="PDC1_DGC_like"/>
    <property type="match status" value="1"/>
</dbReference>